<dbReference type="CDD" id="cd09112">
    <property type="entry name" value="PLDc_CLS_2"/>
    <property type="match status" value="1"/>
</dbReference>
<dbReference type="Proteomes" id="UP000254116">
    <property type="component" value="Unassembled WGS sequence"/>
</dbReference>
<dbReference type="InterPro" id="IPR025202">
    <property type="entry name" value="PLD-like_dom"/>
</dbReference>
<reference evidence="2 3" key="1">
    <citation type="submission" date="2018-06" db="EMBL/GenBank/DDBJ databases">
        <authorList>
            <consortium name="Pathogen Informatics"/>
            <person name="Doyle S."/>
        </authorList>
    </citation>
    <scope>NUCLEOTIDE SEQUENCE [LARGE SCALE GENOMIC DNA]</scope>
    <source>
        <strain evidence="2 3">NCTC10702</strain>
    </source>
</reference>
<dbReference type="SMART" id="SM00155">
    <property type="entry name" value="PLDc"/>
    <property type="match status" value="1"/>
</dbReference>
<protein>
    <submittedName>
        <fullName evidence="2">Cardiolipin synthase</fullName>
        <ecNumber evidence="2">2.7.8.-</ecNumber>
    </submittedName>
</protein>
<dbReference type="SUPFAM" id="SSF56024">
    <property type="entry name" value="Phospholipase D/nuclease"/>
    <property type="match status" value="1"/>
</dbReference>
<proteinExistence type="predicted"/>
<gene>
    <name evidence="2" type="primary">cls2</name>
    <name evidence="2" type="ORF">NCTC10702_02075</name>
</gene>
<dbReference type="GO" id="GO:0032049">
    <property type="term" value="P:cardiolipin biosynthetic process"/>
    <property type="evidence" value="ECO:0007669"/>
    <property type="project" value="UniProtKB-ARBA"/>
</dbReference>
<evidence type="ECO:0000313" key="2">
    <source>
        <dbReference type="EMBL" id="SUL35001.1"/>
    </source>
</evidence>
<dbReference type="Pfam" id="PF13091">
    <property type="entry name" value="PLDc_2"/>
    <property type="match status" value="1"/>
</dbReference>
<accession>A0A380EH96</accession>
<dbReference type="PANTHER" id="PTHR21248">
    <property type="entry name" value="CARDIOLIPIN SYNTHASE"/>
    <property type="match status" value="1"/>
</dbReference>
<dbReference type="PANTHER" id="PTHR21248:SF22">
    <property type="entry name" value="PHOSPHOLIPASE D"/>
    <property type="match status" value="1"/>
</dbReference>
<dbReference type="InterPro" id="IPR001736">
    <property type="entry name" value="PLipase_D/transphosphatidylase"/>
</dbReference>
<dbReference type="AlphaFoldDB" id="A0A380EH96"/>
<organism evidence="2 3">
    <name type="scientific">Staphylococcus aureus</name>
    <dbReference type="NCBI Taxonomy" id="1280"/>
    <lineage>
        <taxon>Bacteria</taxon>
        <taxon>Bacillati</taxon>
        <taxon>Bacillota</taxon>
        <taxon>Bacilli</taxon>
        <taxon>Bacillales</taxon>
        <taxon>Staphylococcaceae</taxon>
        <taxon>Staphylococcus</taxon>
    </lineage>
</organism>
<evidence type="ECO:0000313" key="3">
    <source>
        <dbReference type="Proteomes" id="UP000254116"/>
    </source>
</evidence>
<dbReference type="GO" id="GO:0030572">
    <property type="term" value="F:phosphatidyltransferase activity"/>
    <property type="evidence" value="ECO:0007669"/>
    <property type="project" value="UniProtKB-ARBA"/>
</dbReference>
<dbReference type="PROSITE" id="PS50035">
    <property type="entry name" value="PLD"/>
    <property type="match status" value="1"/>
</dbReference>
<keyword evidence="2" id="KW-0808">Transferase</keyword>
<evidence type="ECO:0000259" key="1">
    <source>
        <dbReference type="PROSITE" id="PS50035"/>
    </source>
</evidence>
<feature type="domain" description="PLD phosphodiesterase" evidence="1">
    <location>
        <begin position="33"/>
        <end position="60"/>
    </location>
</feature>
<dbReference type="EMBL" id="UHBY01000003">
    <property type="protein sequence ID" value="SUL35001.1"/>
    <property type="molecule type" value="Genomic_DNA"/>
</dbReference>
<dbReference type="EC" id="2.7.8.-" evidence="2"/>
<dbReference type="Gene3D" id="3.30.870.10">
    <property type="entry name" value="Endonuclease Chain A"/>
    <property type="match status" value="1"/>
</dbReference>
<sequence>MIPCKPDHPLVYWATFSNASDLLSSGVKIYTYENGFIHSKMCLIDDEIVSVGTANMDFRSFELNFEVNAFVYDENLAKDLRVAYEHDITKSKQLTKESYANRPLSVKFKESLAKLVSPIL</sequence>
<name>A0A380EH96_STAAU</name>